<feature type="domain" description="Histidine kinase/HSP90-like ATPase" evidence="1">
    <location>
        <begin position="9"/>
        <end position="130"/>
    </location>
</feature>
<evidence type="ECO:0000313" key="3">
    <source>
        <dbReference type="Proteomes" id="UP001174909"/>
    </source>
</evidence>
<dbReference type="Proteomes" id="UP001174909">
    <property type="component" value="Unassembled WGS sequence"/>
</dbReference>
<name>A0AA35RBZ6_GEOBA</name>
<dbReference type="CDD" id="cd16936">
    <property type="entry name" value="HATPase_RsbW-like"/>
    <property type="match status" value="1"/>
</dbReference>
<accession>A0AA35RBZ6</accession>
<comment type="caution">
    <text evidence="2">The sequence shown here is derived from an EMBL/GenBank/DDBJ whole genome shotgun (WGS) entry which is preliminary data.</text>
</comment>
<protein>
    <submittedName>
        <fullName evidence="2">Serine/threonine-protein kinase BtrW</fullName>
    </submittedName>
</protein>
<dbReference type="InterPro" id="IPR003594">
    <property type="entry name" value="HATPase_dom"/>
</dbReference>
<dbReference type="GO" id="GO:0016301">
    <property type="term" value="F:kinase activity"/>
    <property type="evidence" value="ECO:0007669"/>
    <property type="project" value="UniProtKB-KW"/>
</dbReference>
<keyword evidence="2" id="KW-0808">Transferase</keyword>
<dbReference type="Pfam" id="PF13581">
    <property type="entry name" value="HATPase_c_2"/>
    <property type="match status" value="1"/>
</dbReference>
<keyword evidence="2" id="KW-0418">Kinase</keyword>
<dbReference type="InterPro" id="IPR036890">
    <property type="entry name" value="HATPase_C_sf"/>
</dbReference>
<dbReference type="EMBL" id="CASHTH010000883">
    <property type="protein sequence ID" value="CAI8008654.1"/>
    <property type="molecule type" value="Genomic_DNA"/>
</dbReference>
<sequence length="141" mass="15881">MTLKVKTEREELDRIVVAIDDLAREDNWSDDLLFKVNLVLEEIGLNIIEYAFDGGSHEFEIIVTSDAQSVTIETVDDGRPFDPLTETPAPDLDSSLDCRPVGGLGVHLVRTLMDQSDYRRVDGRNCLTLTTYRTETPHCPE</sequence>
<gene>
    <name evidence="2" type="ORF">GBAR_LOCUS5918</name>
</gene>
<evidence type="ECO:0000259" key="1">
    <source>
        <dbReference type="Pfam" id="PF13581"/>
    </source>
</evidence>
<keyword evidence="3" id="KW-1185">Reference proteome</keyword>
<evidence type="ECO:0000313" key="2">
    <source>
        <dbReference type="EMBL" id="CAI8008654.1"/>
    </source>
</evidence>
<organism evidence="2 3">
    <name type="scientific">Geodia barretti</name>
    <name type="common">Barrett's horny sponge</name>
    <dbReference type="NCBI Taxonomy" id="519541"/>
    <lineage>
        <taxon>Eukaryota</taxon>
        <taxon>Metazoa</taxon>
        <taxon>Porifera</taxon>
        <taxon>Demospongiae</taxon>
        <taxon>Heteroscleromorpha</taxon>
        <taxon>Tetractinellida</taxon>
        <taxon>Astrophorina</taxon>
        <taxon>Geodiidae</taxon>
        <taxon>Geodia</taxon>
    </lineage>
</organism>
<dbReference type="SUPFAM" id="SSF55874">
    <property type="entry name" value="ATPase domain of HSP90 chaperone/DNA topoisomerase II/histidine kinase"/>
    <property type="match status" value="1"/>
</dbReference>
<reference evidence="2" key="1">
    <citation type="submission" date="2023-03" db="EMBL/GenBank/DDBJ databases">
        <authorList>
            <person name="Steffen K."/>
            <person name="Cardenas P."/>
        </authorList>
    </citation>
    <scope>NUCLEOTIDE SEQUENCE</scope>
</reference>
<dbReference type="Gene3D" id="3.30.565.10">
    <property type="entry name" value="Histidine kinase-like ATPase, C-terminal domain"/>
    <property type="match status" value="1"/>
</dbReference>
<dbReference type="AlphaFoldDB" id="A0AA35RBZ6"/>
<proteinExistence type="predicted"/>